<gene>
    <name evidence="2" type="ORF">GLAREA_04428</name>
</gene>
<feature type="compositionally biased region" description="Basic and acidic residues" evidence="1">
    <location>
        <begin position="1354"/>
        <end position="1366"/>
    </location>
</feature>
<dbReference type="eggNOG" id="ENOG502RJRY">
    <property type="taxonomic scope" value="Eukaryota"/>
</dbReference>
<feature type="region of interest" description="Disordered" evidence="1">
    <location>
        <begin position="1"/>
        <end position="50"/>
    </location>
</feature>
<sequence>MAPENKSPMRRGSNRSSAKSPSKSVKSSPSIFKKAPEKKPKLLPKSRQFRGYVQPPVNERLVQIKNFLADEDPNRKLGFGEKLAEIDEYIKYIEDENIDRDAGLFRDVKSMSEVHHDWDQRVKDGPPDTTCCDAPSINPVSARLISREEADRLKEQKIASGVQSQMREDHPPFTVDRQADEDEFLQALTQSAQEVTALIDESTNLTWVEGRAYEWALREPALIPYWMHDTKGLPKSGVKPGDSDPWCRKHGGGQPLFNQQVRPPMQNLPDYLEAVQNKINSLITLGSRRTEQEQAELEDYMESLEPKSLQKLHKLYKAKAAAYLERQTTWTENTPDDERDFYRTEFQSAQTSYRRKARHWRRKFGPEGVQFMVEDPTKKNQKAPGVFYFPDESTLDPDVKEGVDAMNASILRDTFQYGWKSIPLGLKMTALVLLWKAGVLSEKSREIYFLATEDGSQQVLHQKAIEQFSRDMNEISRKYQAIRILRPGELIPPTKTEGVLRIKFIPSDEYLESGRVLLEKQEHLDDETNMPVDTDVAIDWKPKAQRRGIRRAAIELGLNLLCANHEQHRPKDKFRILELPSRYISKDLPEVSLTIPLEPHKRPVEMDTFEYTKEVAAYHHDTDLAYSEARKRVMSYDAIELPPPENYRGPFEVGTAETMLKLFQKKLNTMYEIYRSLAYISEVYPRPIINRMLARVEEGLHLQPGEQNEFMIMRPDENGKELEVVDLSQAEIELFDELTEPSWDELRRPYDLAQLPGWRSRQLQELQEFDQAVDELGNQIPLWDSVKAKRVLKNKIELFEQAAHDPKVRSKKAMSVSKLMQILNGPRLERGELLWTETRVIAFLNAMKAHDVIHFDNDEPQQVSRIPYTGHPENRYVISRAAAPNSPGVYQNTDGHYVVRYDEDGTVGILTVQPNKWYHFQQIAFRLGRYISQLLTWSAEYKAVYLDHAQTQYDQHKECDDLITLAIGDENSQSGCAEISAPNIRHLAYDLHAVAPDLAEEAGLVFQSKDYDDTAEGQAIVREAEETGLPPRAPVEMTTRQAAKLLNMQVTQELNNNWESRFPENERIWDFAAHRIAAQPQKSDDGNTVFAKPAVQKFFSMRRFPVCCQSEETQERIRNSGVVLQEKSKAATQEDIEAQYESGMSRREERPGEIYRGGKMEPMFPFGETPYQENFLSWQMEQALKDVPRFQSPRPSRWTMPTFTLPRFKLVTLSPKPPPNPFDLPALPKSFDPVSQTEEEKRFEDIEARREEARKDRAQNPNSKAPNPDILENFYSQAEVGDMIEREEYMEKLRGAARFREPVERHVEERYDEVTVEDEEMAMQELSVDPEKLASSLSPRLSRDADALASPRVTDSDGGRGVKRMAEGPPMDEVSPKRVAFGGREYRSVSAESIDESEDSFG</sequence>
<evidence type="ECO:0000313" key="3">
    <source>
        <dbReference type="Proteomes" id="UP000016922"/>
    </source>
</evidence>
<evidence type="ECO:0000256" key="1">
    <source>
        <dbReference type="SAM" id="MobiDB-lite"/>
    </source>
</evidence>
<dbReference type="KEGG" id="glz:GLAREA_04428"/>
<dbReference type="OMA" id="LLCANHE"/>
<reference evidence="2 3" key="1">
    <citation type="journal article" date="2013" name="BMC Genomics">
        <title>Genomics-driven discovery of the pneumocandin biosynthetic gene cluster in the fungus Glarea lozoyensis.</title>
        <authorList>
            <person name="Chen L."/>
            <person name="Yue Q."/>
            <person name="Zhang X."/>
            <person name="Xiang M."/>
            <person name="Wang C."/>
            <person name="Li S."/>
            <person name="Che Y."/>
            <person name="Ortiz-Lopez F.J."/>
            <person name="Bills G.F."/>
            <person name="Liu X."/>
            <person name="An Z."/>
        </authorList>
    </citation>
    <scope>NUCLEOTIDE SEQUENCE [LARGE SCALE GENOMIC DNA]</scope>
    <source>
        <strain evidence="3">ATCC 20868 / MF5171</strain>
    </source>
</reference>
<name>S3CM90_GLAL2</name>
<feature type="region of interest" description="Disordered" evidence="1">
    <location>
        <begin position="1327"/>
        <end position="1379"/>
    </location>
</feature>
<feature type="compositionally biased region" description="Low complexity" evidence="1">
    <location>
        <begin position="14"/>
        <end position="33"/>
    </location>
</feature>
<protein>
    <submittedName>
        <fullName evidence="2">Uncharacterized protein</fullName>
    </submittedName>
</protein>
<feature type="compositionally biased region" description="Basic and acidic residues" evidence="1">
    <location>
        <begin position="1238"/>
        <end position="1258"/>
    </location>
</feature>
<proteinExistence type="predicted"/>
<dbReference type="OrthoDB" id="5422628at2759"/>
<dbReference type="EMBL" id="KE145369">
    <property type="protein sequence ID" value="EPE27637.1"/>
    <property type="molecule type" value="Genomic_DNA"/>
</dbReference>
<feature type="region of interest" description="Disordered" evidence="1">
    <location>
        <begin position="1219"/>
        <end position="1270"/>
    </location>
</feature>
<dbReference type="HOGENOM" id="CLU_239447_0_0_1"/>
<dbReference type="Proteomes" id="UP000016922">
    <property type="component" value="Unassembled WGS sequence"/>
</dbReference>
<evidence type="ECO:0000313" key="2">
    <source>
        <dbReference type="EMBL" id="EPE27637.1"/>
    </source>
</evidence>
<keyword evidence="3" id="KW-1185">Reference proteome</keyword>
<dbReference type="RefSeq" id="XP_008084996.1">
    <property type="nucleotide sequence ID" value="XM_008086805.1"/>
</dbReference>
<dbReference type="GeneID" id="19463483"/>
<accession>S3CM90</accession>
<organism evidence="2 3">
    <name type="scientific">Glarea lozoyensis (strain ATCC 20868 / MF5171)</name>
    <dbReference type="NCBI Taxonomy" id="1116229"/>
    <lineage>
        <taxon>Eukaryota</taxon>
        <taxon>Fungi</taxon>
        <taxon>Dikarya</taxon>
        <taxon>Ascomycota</taxon>
        <taxon>Pezizomycotina</taxon>
        <taxon>Leotiomycetes</taxon>
        <taxon>Helotiales</taxon>
        <taxon>Helotiaceae</taxon>
        <taxon>Glarea</taxon>
    </lineage>
</organism>